<reference evidence="3 4" key="1">
    <citation type="journal article" date="2017" name="Front. Genet.">
        <title>Draft sequencing of the heterozygous diploid genome of Satsuma (Citrus unshiu Marc.) using a hybrid assembly approach.</title>
        <authorList>
            <person name="Shimizu T."/>
            <person name="Tanizawa Y."/>
            <person name="Mochizuki T."/>
            <person name="Nagasaki H."/>
            <person name="Yoshioka T."/>
            <person name="Toyoda A."/>
            <person name="Fujiyama A."/>
            <person name="Kaminuma E."/>
            <person name="Nakamura Y."/>
        </authorList>
    </citation>
    <scope>NUCLEOTIDE SEQUENCE [LARGE SCALE GENOMIC DNA]</scope>
    <source>
        <strain evidence="4">cv. Miyagawa wase</strain>
    </source>
</reference>
<evidence type="ECO:0000313" key="4">
    <source>
        <dbReference type="Proteomes" id="UP000236630"/>
    </source>
</evidence>
<sequence>MRLLISSTIEGVQSNDFPVPSLRLGVKRRILQKPISKTVGSKELQADFGYPPSLQARVQFQSGVVGDDYQDIEIEAAGGTVPYSHEGQEIDGSLKQSSSTTTSTNEDERGNVSLISEESEIVPDVGLIDDLKIGHFEPQSARQDKNEIQPLARFPGNENFSCIDIEEDASNIDVRQMEGKVVVREKQINDVRASLGSNKIEKSCSGVHQIENEISNDDHKAQKRNCGNQKDALEWILMIASFLLELPSAFLDQLASVHKPQYALCGILISVAALLICVVELIFKARKEKVAWKWRGRLLPCFYPRHNQKLFDTFKDNIIGGVVAFCQVIIITINYAFLRQGAELRNGSFRGDEILQDVLCLVDTLNILVDYNWGSATVQLWYRATVASSCWMHLNG</sequence>
<evidence type="ECO:0000256" key="1">
    <source>
        <dbReference type="SAM" id="MobiDB-lite"/>
    </source>
</evidence>
<dbReference type="AlphaFoldDB" id="A0A2H5Q7L0"/>
<keyword evidence="2" id="KW-0812">Transmembrane</keyword>
<feature type="region of interest" description="Disordered" evidence="1">
    <location>
        <begin position="80"/>
        <end position="110"/>
    </location>
</feature>
<dbReference type="Proteomes" id="UP000236630">
    <property type="component" value="Unassembled WGS sequence"/>
</dbReference>
<proteinExistence type="predicted"/>
<protein>
    <submittedName>
        <fullName evidence="3">Uncharacterized protein</fullName>
    </submittedName>
</protein>
<feature type="transmembrane region" description="Helical" evidence="2">
    <location>
        <begin position="263"/>
        <end position="283"/>
    </location>
</feature>
<evidence type="ECO:0000313" key="3">
    <source>
        <dbReference type="EMBL" id="GAY60619.1"/>
    </source>
</evidence>
<feature type="transmembrane region" description="Helical" evidence="2">
    <location>
        <begin position="232"/>
        <end position="251"/>
    </location>
</feature>
<dbReference type="PANTHER" id="PTHR48473">
    <property type="entry name" value="TIR DOMAIN-CONTAINING PROTEIN"/>
    <property type="match status" value="1"/>
</dbReference>
<keyword evidence="4" id="KW-1185">Reference proteome</keyword>
<keyword evidence="2" id="KW-1133">Transmembrane helix</keyword>
<name>A0A2H5Q7L0_CITUN</name>
<gene>
    <name evidence="3" type="ORF">CUMW_203460</name>
</gene>
<keyword evidence="2" id="KW-0472">Membrane</keyword>
<evidence type="ECO:0000256" key="2">
    <source>
        <dbReference type="SAM" id="Phobius"/>
    </source>
</evidence>
<organism evidence="3 4">
    <name type="scientific">Citrus unshiu</name>
    <name type="common">Satsuma mandarin</name>
    <name type="synonym">Citrus nobilis var. unshiu</name>
    <dbReference type="NCBI Taxonomy" id="55188"/>
    <lineage>
        <taxon>Eukaryota</taxon>
        <taxon>Viridiplantae</taxon>
        <taxon>Streptophyta</taxon>
        <taxon>Embryophyta</taxon>
        <taxon>Tracheophyta</taxon>
        <taxon>Spermatophyta</taxon>
        <taxon>Magnoliopsida</taxon>
        <taxon>eudicotyledons</taxon>
        <taxon>Gunneridae</taxon>
        <taxon>Pentapetalae</taxon>
        <taxon>rosids</taxon>
        <taxon>malvids</taxon>
        <taxon>Sapindales</taxon>
        <taxon>Rutaceae</taxon>
        <taxon>Aurantioideae</taxon>
        <taxon>Citrus</taxon>
    </lineage>
</organism>
<dbReference type="EMBL" id="BDQV01000240">
    <property type="protein sequence ID" value="GAY60619.1"/>
    <property type="molecule type" value="Genomic_DNA"/>
</dbReference>
<accession>A0A2H5Q7L0</accession>
<dbReference type="PANTHER" id="PTHR48473:SF1">
    <property type="entry name" value="TIR DOMAIN-CONTAINING PROTEIN"/>
    <property type="match status" value="1"/>
</dbReference>
<comment type="caution">
    <text evidence="3">The sequence shown here is derived from an EMBL/GenBank/DDBJ whole genome shotgun (WGS) entry which is preliminary data.</text>
</comment>
<feature type="transmembrane region" description="Helical" evidence="2">
    <location>
        <begin position="318"/>
        <end position="338"/>
    </location>
</feature>